<sequence length="114" mass="13469">MENNALFTNILENLKHKYHERTALLQISNTNRQQIANSNRKHFHYDSDSTLSIALGVYQFTSSHCGQNFEQRFQRRSHSKEDRTSKGDLTRFQSIRNCGYLQYYRHSMTSHGII</sequence>
<dbReference type="Proteomes" id="UP000499080">
    <property type="component" value="Unassembled WGS sequence"/>
</dbReference>
<dbReference type="EMBL" id="BGPR01178741">
    <property type="protein sequence ID" value="GBM55598.1"/>
    <property type="molecule type" value="Genomic_DNA"/>
</dbReference>
<comment type="caution">
    <text evidence="1">The sequence shown here is derived from an EMBL/GenBank/DDBJ whole genome shotgun (WGS) entry which is preliminary data.</text>
</comment>
<protein>
    <submittedName>
        <fullName evidence="1">Uncharacterized protein</fullName>
    </submittedName>
</protein>
<proteinExistence type="predicted"/>
<dbReference type="AlphaFoldDB" id="A0A4Y2GSU2"/>
<reference evidence="1 2" key="1">
    <citation type="journal article" date="2019" name="Sci. Rep.">
        <title>Orb-weaving spider Araneus ventricosus genome elucidates the spidroin gene catalogue.</title>
        <authorList>
            <person name="Kono N."/>
            <person name="Nakamura H."/>
            <person name="Ohtoshi R."/>
            <person name="Moran D.A.P."/>
            <person name="Shinohara A."/>
            <person name="Yoshida Y."/>
            <person name="Fujiwara M."/>
            <person name="Mori M."/>
            <person name="Tomita M."/>
            <person name="Arakawa K."/>
        </authorList>
    </citation>
    <scope>NUCLEOTIDE SEQUENCE [LARGE SCALE GENOMIC DNA]</scope>
</reference>
<organism evidence="1 2">
    <name type="scientific">Araneus ventricosus</name>
    <name type="common">Orbweaver spider</name>
    <name type="synonym">Epeira ventricosa</name>
    <dbReference type="NCBI Taxonomy" id="182803"/>
    <lineage>
        <taxon>Eukaryota</taxon>
        <taxon>Metazoa</taxon>
        <taxon>Ecdysozoa</taxon>
        <taxon>Arthropoda</taxon>
        <taxon>Chelicerata</taxon>
        <taxon>Arachnida</taxon>
        <taxon>Araneae</taxon>
        <taxon>Araneomorphae</taxon>
        <taxon>Entelegynae</taxon>
        <taxon>Araneoidea</taxon>
        <taxon>Araneidae</taxon>
        <taxon>Araneus</taxon>
    </lineage>
</organism>
<name>A0A4Y2GSU2_ARAVE</name>
<gene>
    <name evidence="1" type="ORF">AVEN_32165_1</name>
</gene>
<evidence type="ECO:0000313" key="2">
    <source>
        <dbReference type="Proteomes" id="UP000499080"/>
    </source>
</evidence>
<accession>A0A4Y2GSU2</accession>
<evidence type="ECO:0000313" key="1">
    <source>
        <dbReference type="EMBL" id="GBM55598.1"/>
    </source>
</evidence>
<keyword evidence="2" id="KW-1185">Reference proteome</keyword>